<dbReference type="PANTHER" id="PTHR31992">
    <property type="entry name" value="DOF ZINC FINGER PROTEIN DOF1.4-RELATED"/>
    <property type="match status" value="1"/>
</dbReference>
<keyword evidence="1 9" id="KW-0479">Metal-binding</keyword>
<dbReference type="Pfam" id="PF02701">
    <property type="entry name" value="Zn_ribbon_Dof"/>
    <property type="match status" value="1"/>
</dbReference>
<evidence type="ECO:0000256" key="5">
    <source>
        <dbReference type="ARBA" id="ARBA00023125"/>
    </source>
</evidence>
<keyword evidence="3 9" id="KW-0862">Zinc</keyword>
<dbReference type="InterPro" id="IPR045174">
    <property type="entry name" value="Dof"/>
</dbReference>
<evidence type="ECO:0000256" key="4">
    <source>
        <dbReference type="ARBA" id="ARBA00023015"/>
    </source>
</evidence>
<dbReference type="KEGG" id="ghi:107901672"/>
<keyword evidence="12" id="KW-1185">Reference proteome</keyword>
<dbReference type="PROSITE" id="PS01361">
    <property type="entry name" value="ZF_DOF_1"/>
    <property type="match status" value="1"/>
</dbReference>
<dbReference type="GO" id="GO:0003700">
    <property type="term" value="F:DNA-binding transcription factor activity"/>
    <property type="evidence" value="ECO:0007669"/>
    <property type="project" value="UniProtKB-UniRule"/>
</dbReference>
<feature type="region of interest" description="Disordered" evidence="10">
    <location>
        <begin position="93"/>
        <end position="136"/>
    </location>
</feature>
<feature type="domain" description="Dof-type" evidence="11">
    <location>
        <begin position="52"/>
        <end position="106"/>
    </location>
</feature>
<evidence type="ECO:0000259" key="11">
    <source>
        <dbReference type="PROSITE" id="PS50884"/>
    </source>
</evidence>
<dbReference type="GO" id="GO:0003677">
    <property type="term" value="F:DNA binding"/>
    <property type="evidence" value="ECO:0007669"/>
    <property type="project" value="UniProtKB-UniRule"/>
</dbReference>
<evidence type="ECO:0000313" key="13">
    <source>
        <dbReference type="RefSeq" id="XP_016683251.2"/>
    </source>
</evidence>
<dbReference type="RefSeq" id="XP_016683251.2">
    <property type="nucleotide sequence ID" value="XM_016827762.2"/>
</dbReference>
<dbReference type="GO" id="GO:0005634">
    <property type="term" value="C:nucleus"/>
    <property type="evidence" value="ECO:0007669"/>
    <property type="project" value="UniProtKB-SubCell"/>
</dbReference>
<gene>
    <name evidence="13" type="primary">LOC107901672</name>
</gene>
<evidence type="ECO:0000256" key="1">
    <source>
        <dbReference type="ARBA" id="ARBA00022723"/>
    </source>
</evidence>
<evidence type="ECO:0000313" key="12">
    <source>
        <dbReference type="Proteomes" id="UP000818029"/>
    </source>
</evidence>
<dbReference type="InterPro" id="IPR003851">
    <property type="entry name" value="Znf_Dof"/>
</dbReference>
<organism evidence="12 13">
    <name type="scientific">Gossypium hirsutum</name>
    <name type="common">Upland cotton</name>
    <name type="synonym">Gossypium mexicanum</name>
    <dbReference type="NCBI Taxonomy" id="3635"/>
    <lineage>
        <taxon>Eukaryota</taxon>
        <taxon>Viridiplantae</taxon>
        <taxon>Streptophyta</taxon>
        <taxon>Embryophyta</taxon>
        <taxon>Tracheophyta</taxon>
        <taxon>Spermatophyta</taxon>
        <taxon>Magnoliopsida</taxon>
        <taxon>eudicotyledons</taxon>
        <taxon>Gunneridae</taxon>
        <taxon>Pentapetalae</taxon>
        <taxon>rosids</taxon>
        <taxon>malvids</taxon>
        <taxon>Malvales</taxon>
        <taxon>Malvaceae</taxon>
        <taxon>Malvoideae</taxon>
        <taxon>Gossypium</taxon>
    </lineage>
</organism>
<reference evidence="13" key="2">
    <citation type="submission" date="2025-08" db="UniProtKB">
        <authorList>
            <consortium name="RefSeq"/>
        </authorList>
    </citation>
    <scope>IDENTIFICATION</scope>
</reference>
<evidence type="ECO:0000256" key="9">
    <source>
        <dbReference type="RuleBase" id="RU369094"/>
    </source>
</evidence>
<feature type="compositionally biased region" description="Low complexity" evidence="10">
    <location>
        <begin position="108"/>
        <end position="130"/>
    </location>
</feature>
<comment type="function">
    <text evidence="9">Transcription factor that binds specifically to a 5'-AA[AG]G-3' consensus core sequence.</text>
</comment>
<keyword evidence="4 9" id="KW-0805">Transcription regulation</keyword>
<keyword evidence="5 8" id="KW-0238">DNA-binding</keyword>
<dbReference type="PROSITE" id="PS50884">
    <property type="entry name" value="ZF_DOF_2"/>
    <property type="match status" value="1"/>
</dbReference>
<dbReference type="GO" id="GO:0008270">
    <property type="term" value="F:zinc ion binding"/>
    <property type="evidence" value="ECO:0007669"/>
    <property type="project" value="UniProtKB-KW"/>
</dbReference>
<dbReference type="GeneID" id="107901672"/>
<evidence type="ECO:0000256" key="3">
    <source>
        <dbReference type="ARBA" id="ARBA00022833"/>
    </source>
</evidence>
<dbReference type="STRING" id="3635.A0A1U8IYV4"/>
<keyword evidence="2 8" id="KW-0863">Zinc-finger</keyword>
<dbReference type="AlphaFoldDB" id="A0A1U8IYV4"/>
<keyword evidence="6 9" id="KW-0804">Transcription</keyword>
<dbReference type="PANTHER" id="PTHR31992:SF97">
    <property type="entry name" value="DOF ZINC FINGER PROTEIN"/>
    <property type="match status" value="1"/>
</dbReference>
<sequence>MGLSCKQVSSDEVEWIQGQSLLQAPIMERPKALSMKRRHHQENQLQQLEPPLKCPRCDSSNTKFCYYNNYNKSQPRYFCKTCKRHWTKGGNLRNVPVGGGRKNKRHQTSAAASASKTTTTTIKSSTSSAIQPHQLPPADQKYIPNIKFHSPLQQNSVNCRNSEREIFSRNNGVCLDSTMSQGLQTPFPLPFPFSSSSSYSLETFPSSISASFQSSSLYNYSGETREDPTGSLTWQEPITSNGIEMANYWNWDDIDALVSTDLNIPWDDSEIKPWKDL</sequence>
<evidence type="ECO:0000256" key="8">
    <source>
        <dbReference type="PROSITE-ProRule" id="PRU00071"/>
    </source>
</evidence>
<dbReference type="Proteomes" id="UP000818029">
    <property type="component" value="Chromosome D06"/>
</dbReference>
<proteinExistence type="predicted"/>
<keyword evidence="7 8" id="KW-0539">Nucleus</keyword>
<dbReference type="PaxDb" id="3635-A0A1U8IYV4"/>
<reference evidence="12" key="1">
    <citation type="journal article" date="2020" name="Nat. Genet.">
        <title>Genomic diversifications of five Gossypium allopolyploid species and their impact on cotton improvement.</title>
        <authorList>
            <person name="Chen Z.J."/>
            <person name="Sreedasyam A."/>
            <person name="Ando A."/>
            <person name="Song Q."/>
            <person name="De Santiago L.M."/>
            <person name="Hulse-Kemp A.M."/>
            <person name="Ding M."/>
            <person name="Ye W."/>
            <person name="Kirkbride R.C."/>
            <person name="Jenkins J."/>
            <person name="Plott C."/>
            <person name="Lovell J."/>
            <person name="Lin Y.M."/>
            <person name="Vaughn R."/>
            <person name="Liu B."/>
            <person name="Simpson S."/>
            <person name="Scheffler B.E."/>
            <person name="Wen L."/>
            <person name="Saski C.A."/>
            <person name="Grover C.E."/>
            <person name="Hu G."/>
            <person name="Conover J.L."/>
            <person name="Carlson J.W."/>
            <person name="Shu S."/>
            <person name="Boston L.B."/>
            <person name="Williams M."/>
            <person name="Peterson D.G."/>
            <person name="McGee K."/>
            <person name="Jones D.C."/>
            <person name="Wendel J.F."/>
            <person name="Stelly D.M."/>
            <person name="Grimwood J."/>
            <person name="Schmutz J."/>
        </authorList>
    </citation>
    <scope>NUCLEOTIDE SEQUENCE [LARGE SCALE GENOMIC DNA]</scope>
    <source>
        <strain evidence="12">cv. TM-1</strain>
    </source>
</reference>
<accession>A0A1U8IYV4</accession>
<evidence type="ECO:0000256" key="2">
    <source>
        <dbReference type="ARBA" id="ARBA00022771"/>
    </source>
</evidence>
<evidence type="ECO:0000256" key="6">
    <source>
        <dbReference type="ARBA" id="ARBA00023163"/>
    </source>
</evidence>
<evidence type="ECO:0000256" key="10">
    <source>
        <dbReference type="SAM" id="MobiDB-lite"/>
    </source>
</evidence>
<name>A0A1U8IYV4_GOSHI</name>
<protein>
    <recommendedName>
        <fullName evidence="9">Dof zinc finger protein</fullName>
    </recommendedName>
</protein>
<comment type="subcellular location">
    <subcellularLocation>
        <location evidence="8 9">Nucleus</location>
    </subcellularLocation>
</comment>
<evidence type="ECO:0000256" key="7">
    <source>
        <dbReference type="ARBA" id="ARBA00023242"/>
    </source>
</evidence>